<reference evidence="3" key="1">
    <citation type="journal article" date="2019" name="Int. J. Syst. Evol. Microbiol.">
        <title>The Global Catalogue of Microorganisms (GCM) 10K type strain sequencing project: providing services to taxonomists for standard genome sequencing and annotation.</title>
        <authorList>
            <consortium name="The Broad Institute Genomics Platform"/>
            <consortium name="The Broad Institute Genome Sequencing Center for Infectious Disease"/>
            <person name="Wu L."/>
            <person name="Ma J."/>
        </authorList>
    </citation>
    <scope>NUCLEOTIDE SEQUENCE [LARGE SCALE GENOMIC DNA]</scope>
    <source>
        <strain evidence="3">NBRC 100033</strain>
    </source>
</reference>
<evidence type="ECO:0008006" key="4">
    <source>
        <dbReference type="Google" id="ProtNLM"/>
    </source>
</evidence>
<dbReference type="PANTHER" id="PTHR34387:SF1">
    <property type="entry name" value="PERIPLASMIC IMMUNOGENIC PROTEIN"/>
    <property type="match status" value="1"/>
</dbReference>
<dbReference type="Gene3D" id="3.30.70.2970">
    <property type="entry name" value="Protein of unknown function (DUF541), domain 2"/>
    <property type="match status" value="1"/>
</dbReference>
<dbReference type="InterPro" id="IPR007497">
    <property type="entry name" value="SIMPL/DUF541"/>
</dbReference>
<sequence>MNLIKQPKLLIGLLLLALSSSLFAQGWAPTPHLQVESEARISLDADLVDIHASFSAENQDSQLAIQTLEQDFRLLLRDLKRHLPQASQLEAGQISIQPRRTQRNDTWQITGYTASRNLKLIDLPVEEAGEWIEKITQAKPHQLGPMNYHSSQASKSRNPALEAALKDAQDKAVLMANSLGQNLGRALQIQEISSPGVQSQKLMMMADSAVRSAAPELVAGQVEATARVRVIFELLN</sequence>
<feature type="chain" id="PRO_5047204720" description="SIMPL domain-containing protein" evidence="1">
    <location>
        <begin position="25"/>
        <end position="236"/>
    </location>
</feature>
<dbReference type="Gene3D" id="3.30.110.170">
    <property type="entry name" value="Protein of unknown function (DUF541), domain 1"/>
    <property type="match status" value="1"/>
</dbReference>
<feature type="signal peptide" evidence="1">
    <location>
        <begin position="1"/>
        <end position="24"/>
    </location>
</feature>
<dbReference type="PANTHER" id="PTHR34387">
    <property type="entry name" value="SLR1258 PROTEIN"/>
    <property type="match status" value="1"/>
</dbReference>
<dbReference type="Proteomes" id="UP001156682">
    <property type="component" value="Unassembled WGS sequence"/>
</dbReference>
<dbReference type="InterPro" id="IPR052022">
    <property type="entry name" value="26kDa_periplasmic_antigen"/>
</dbReference>
<keyword evidence="1" id="KW-0732">Signal</keyword>
<organism evidence="2 3">
    <name type="scientific">Marinospirillum insulare</name>
    <dbReference type="NCBI Taxonomy" id="217169"/>
    <lineage>
        <taxon>Bacteria</taxon>
        <taxon>Pseudomonadati</taxon>
        <taxon>Pseudomonadota</taxon>
        <taxon>Gammaproteobacteria</taxon>
        <taxon>Oceanospirillales</taxon>
        <taxon>Oceanospirillaceae</taxon>
        <taxon>Marinospirillum</taxon>
    </lineage>
</organism>
<dbReference type="RefSeq" id="WP_027850346.1">
    <property type="nucleotide sequence ID" value="NZ_BSOR01000006.1"/>
</dbReference>
<dbReference type="Pfam" id="PF04402">
    <property type="entry name" value="SIMPL"/>
    <property type="match status" value="1"/>
</dbReference>
<gene>
    <name evidence="2" type="ORF">GCM10007878_03170</name>
</gene>
<proteinExistence type="predicted"/>
<dbReference type="EMBL" id="BSOR01000006">
    <property type="protein sequence ID" value="GLR62882.1"/>
    <property type="molecule type" value="Genomic_DNA"/>
</dbReference>
<name>A0ABQ5ZTX1_9GAMM</name>
<evidence type="ECO:0000313" key="2">
    <source>
        <dbReference type="EMBL" id="GLR62882.1"/>
    </source>
</evidence>
<protein>
    <recommendedName>
        <fullName evidence="4">SIMPL domain-containing protein</fullName>
    </recommendedName>
</protein>
<evidence type="ECO:0000313" key="3">
    <source>
        <dbReference type="Proteomes" id="UP001156682"/>
    </source>
</evidence>
<accession>A0ABQ5ZTX1</accession>
<evidence type="ECO:0000256" key="1">
    <source>
        <dbReference type="SAM" id="SignalP"/>
    </source>
</evidence>
<keyword evidence="3" id="KW-1185">Reference proteome</keyword>
<comment type="caution">
    <text evidence="2">The sequence shown here is derived from an EMBL/GenBank/DDBJ whole genome shotgun (WGS) entry which is preliminary data.</text>
</comment>